<sequence length="196" mass="22261">MFVLYLVALASSSNDDSLEKNILEEVSSESTTVETQGNASKPEFGVYNTTIEYESYYYSLTPSVTKGNISISAVTKVKTISVTQVLINRETPPPTPTLQYKFVFLKPYILVGVPALILFLIGAIYAIFCMRKTSINYANYLKNLSKEKAKNNNRDDDSMDVLDRRPKRKRAATKVEKKPSRQRIPKRSTTVRQHRH</sequence>
<evidence type="ECO:0000256" key="2">
    <source>
        <dbReference type="SAM" id="Phobius"/>
    </source>
</evidence>
<dbReference type="AlphaFoldDB" id="A2D8M5"/>
<dbReference type="SMR" id="A2D8M5"/>
<accession>A2D8M5</accession>
<dbReference type="VEuPathDB" id="TrichDB:TVAGG3_0392410"/>
<evidence type="ECO:0000313" key="3">
    <source>
        <dbReference type="EMBL" id="EAY23274.1"/>
    </source>
</evidence>
<evidence type="ECO:0000313" key="4">
    <source>
        <dbReference type="Proteomes" id="UP000001542"/>
    </source>
</evidence>
<name>A2D8M5_TRIV3</name>
<proteinExistence type="predicted"/>
<evidence type="ECO:0000256" key="1">
    <source>
        <dbReference type="SAM" id="MobiDB-lite"/>
    </source>
</evidence>
<protein>
    <submittedName>
        <fullName evidence="3">Uncharacterized protein</fullName>
    </submittedName>
</protein>
<reference evidence="3" key="2">
    <citation type="journal article" date="2007" name="Science">
        <title>Draft genome sequence of the sexually transmitted pathogen Trichomonas vaginalis.</title>
        <authorList>
            <person name="Carlton J.M."/>
            <person name="Hirt R.P."/>
            <person name="Silva J.C."/>
            <person name="Delcher A.L."/>
            <person name="Schatz M."/>
            <person name="Zhao Q."/>
            <person name="Wortman J.R."/>
            <person name="Bidwell S.L."/>
            <person name="Alsmark U.C.M."/>
            <person name="Besteiro S."/>
            <person name="Sicheritz-Ponten T."/>
            <person name="Noel C.J."/>
            <person name="Dacks J.B."/>
            <person name="Foster P.G."/>
            <person name="Simillion C."/>
            <person name="Van de Peer Y."/>
            <person name="Miranda-Saavedra D."/>
            <person name="Barton G.J."/>
            <person name="Westrop G.D."/>
            <person name="Mueller S."/>
            <person name="Dessi D."/>
            <person name="Fiori P.L."/>
            <person name="Ren Q."/>
            <person name="Paulsen I."/>
            <person name="Zhang H."/>
            <person name="Bastida-Corcuera F.D."/>
            <person name="Simoes-Barbosa A."/>
            <person name="Brown M.T."/>
            <person name="Hayes R.D."/>
            <person name="Mukherjee M."/>
            <person name="Okumura C.Y."/>
            <person name="Schneider R."/>
            <person name="Smith A.J."/>
            <person name="Vanacova S."/>
            <person name="Villalvazo M."/>
            <person name="Haas B.J."/>
            <person name="Pertea M."/>
            <person name="Feldblyum T.V."/>
            <person name="Utterback T.R."/>
            <person name="Shu C.L."/>
            <person name="Osoegawa K."/>
            <person name="de Jong P.J."/>
            <person name="Hrdy I."/>
            <person name="Horvathova L."/>
            <person name="Zubacova Z."/>
            <person name="Dolezal P."/>
            <person name="Malik S.B."/>
            <person name="Logsdon J.M. Jr."/>
            <person name="Henze K."/>
            <person name="Gupta A."/>
            <person name="Wang C.C."/>
            <person name="Dunne R.L."/>
            <person name="Upcroft J.A."/>
            <person name="Upcroft P."/>
            <person name="White O."/>
            <person name="Salzberg S.L."/>
            <person name="Tang P."/>
            <person name="Chiu C.-H."/>
            <person name="Lee Y.-S."/>
            <person name="Embley T.M."/>
            <person name="Coombs G.H."/>
            <person name="Mottram J.C."/>
            <person name="Tachezy J."/>
            <person name="Fraser-Liggett C.M."/>
            <person name="Johnson P.J."/>
        </authorList>
    </citation>
    <scope>NUCLEOTIDE SEQUENCE [LARGE SCALE GENOMIC DNA]</scope>
    <source>
        <strain evidence="3">G3</strain>
    </source>
</reference>
<dbReference type="Proteomes" id="UP000001542">
    <property type="component" value="Unassembled WGS sequence"/>
</dbReference>
<keyword evidence="4" id="KW-1185">Reference proteome</keyword>
<dbReference type="RefSeq" id="XP_001584260.1">
    <property type="nucleotide sequence ID" value="XM_001584210.1"/>
</dbReference>
<keyword evidence="2" id="KW-0472">Membrane</keyword>
<dbReference type="InParanoid" id="A2D8M5"/>
<keyword evidence="2" id="KW-0812">Transmembrane</keyword>
<dbReference type="VEuPathDB" id="TrichDB:TVAG_185810"/>
<gene>
    <name evidence="3" type="ORF">TVAG_185810</name>
</gene>
<feature type="region of interest" description="Disordered" evidence="1">
    <location>
        <begin position="149"/>
        <end position="196"/>
    </location>
</feature>
<keyword evidence="2" id="KW-1133">Transmembrane helix</keyword>
<organism evidence="3 4">
    <name type="scientific">Trichomonas vaginalis (strain ATCC PRA-98 / G3)</name>
    <dbReference type="NCBI Taxonomy" id="412133"/>
    <lineage>
        <taxon>Eukaryota</taxon>
        <taxon>Metamonada</taxon>
        <taxon>Parabasalia</taxon>
        <taxon>Trichomonadida</taxon>
        <taxon>Trichomonadidae</taxon>
        <taxon>Trichomonas</taxon>
    </lineage>
</organism>
<feature type="transmembrane region" description="Helical" evidence="2">
    <location>
        <begin position="108"/>
        <end position="128"/>
    </location>
</feature>
<dbReference type="KEGG" id="tva:5468836"/>
<reference evidence="3" key="1">
    <citation type="submission" date="2006-10" db="EMBL/GenBank/DDBJ databases">
        <authorList>
            <person name="Amadeo P."/>
            <person name="Zhao Q."/>
            <person name="Wortman J."/>
            <person name="Fraser-Liggett C."/>
            <person name="Carlton J."/>
        </authorList>
    </citation>
    <scope>NUCLEOTIDE SEQUENCE</scope>
    <source>
        <strain evidence="3">G3</strain>
    </source>
</reference>
<dbReference type="EMBL" id="DS113179">
    <property type="protein sequence ID" value="EAY23274.1"/>
    <property type="molecule type" value="Genomic_DNA"/>
</dbReference>
<feature type="compositionally biased region" description="Polar residues" evidence="1">
    <location>
        <begin position="187"/>
        <end position="196"/>
    </location>
</feature>
<feature type="compositionally biased region" description="Basic and acidic residues" evidence="1">
    <location>
        <begin position="149"/>
        <end position="164"/>
    </location>
</feature>